<reference evidence="3" key="1">
    <citation type="journal article" date="2023" name="Mol. Phylogenet. Evol.">
        <title>Genome-scale phylogeny and comparative genomics of the fungal order Sordariales.</title>
        <authorList>
            <person name="Hensen N."/>
            <person name="Bonometti L."/>
            <person name="Westerberg I."/>
            <person name="Brannstrom I.O."/>
            <person name="Guillou S."/>
            <person name="Cros-Aarteil S."/>
            <person name="Calhoun S."/>
            <person name="Haridas S."/>
            <person name="Kuo A."/>
            <person name="Mondo S."/>
            <person name="Pangilinan J."/>
            <person name="Riley R."/>
            <person name="LaButti K."/>
            <person name="Andreopoulos B."/>
            <person name="Lipzen A."/>
            <person name="Chen C."/>
            <person name="Yan M."/>
            <person name="Daum C."/>
            <person name="Ng V."/>
            <person name="Clum A."/>
            <person name="Steindorff A."/>
            <person name="Ohm R.A."/>
            <person name="Martin F."/>
            <person name="Silar P."/>
            <person name="Natvig D.O."/>
            <person name="Lalanne C."/>
            <person name="Gautier V."/>
            <person name="Ament-Velasquez S.L."/>
            <person name="Kruys A."/>
            <person name="Hutchinson M.I."/>
            <person name="Powell A.J."/>
            <person name="Barry K."/>
            <person name="Miller A.N."/>
            <person name="Grigoriev I.V."/>
            <person name="Debuchy R."/>
            <person name="Gladieux P."/>
            <person name="Hiltunen Thoren M."/>
            <person name="Johannesson H."/>
        </authorList>
    </citation>
    <scope>NUCLEOTIDE SEQUENCE [LARGE SCALE GENOMIC DNA]</scope>
    <source>
        <strain evidence="3">CBS 284.82</strain>
    </source>
</reference>
<comment type="caution">
    <text evidence="2">The sequence shown here is derived from an EMBL/GenBank/DDBJ whole genome shotgun (WGS) entry which is preliminary data.</text>
</comment>
<dbReference type="EMBL" id="MU854673">
    <property type="protein sequence ID" value="KAK4031946.1"/>
    <property type="molecule type" value="Genomic_DNA"/>
</dbReference>
<accession>A0AAN6SKP5</accession>
<dbReference type="Proteomes" id="UP001303115">
    <property type="component" value="Unassembled WGS sequence"/>
</dbReference>
<protein>
    <submittedName>
        <fullName evidence="2">Uncharacterized protein</fullName>
    </submittedName>
</protein>
<keyword evidence="3" id="KW-1185">Reference proteome</keyword>
<evidence type="ECO:0000256" key="1">
    <source>
        <dbReference type="SAM" id="Phobius"/>
    </source>
</evidence>
<evidence type="ECO:0000313" key="2">
    <source>
        <dbReference type="EMBL" id="KAK4031946.1"/>
    </source>
</evidence>
<sequence>MYDVEAAQKGDYSKIGSDFFANSKKGFTALGVCIYITVAGLLIVKLNFLLFFKPLGAGFDAYRSAIRHGRGWRAKWQQLNESVLDKCRTLEDWPGSNADTLHGHRHGLPTVPSGLMTVDFHDDANWKKTAGGAVHMTTTTTVWENAGYYQYPQNLQYFQGPALAGSMHSEEALLQNPEAVHLRQDEYAIEVAR</sequence>
<name>A0AAN6SKP5_9PEZI</name>
<feature type="transmembrane region" description="Helical" evidence="1">
    <location>
        <begin position="27"/>
        <end position="52"/>
    </location>
</feature>
<keyword evidence="1" id="KW-0472">Membrane</keyword>
<evidence type="ECO:0000313" key="3">
    <source>
        <dbReference type="Proteomes" id="UP001303115"/>
    </source>
</evidence>
<proteinExistence type="predicted"/>
<dbReference type="AlphaFoldDB" id="A0AAN6SKP5"/>
<organism evidence="2 3">
    <name type="scientific">Parachaetomium inaequale</name>
    <dbReference type="NCBI Taxonomy" id="2588326"/>
    <lineage>
        <taxon>Eukaryota</taxon>
        <taxon>Fungi</taxon>
        <taxon>Dikarya</taxon>
        <taxon>Ascomycota</taxon>
        <taxon>Pezizomycotina</taxon>
        <taxon>Sordariomycetes</taxon>
        <taxon>Sordariomycetidae</taxon>
        <taxon>Sordariales</taxon>
        <taxon>Chaetomiaceae</taxon>
        <taxon>Parachaetomium</taxon>
    </lineage>
</organism>
<keyword evidence="1" id="KW-1133">Transmembrane helix</keyword>
<keyword evidence="1" id="KW-0812">Transmembrane</keyword>
<gene>
    <name evidence="2" type="ORF">C8A01DRAFT_41612</name>
</gene>